<name>A0A9D4B6S7_9SAUR</name>
<comment type="caution">
    <text evidence="1">The sequence shown here is derived from an EMBL/GenBank/DDBJ whole genome shotgun (WGS) entry which is preliminary data.</text>
</comment>
<evidence type="ECO:0000313" key="2">
    <source>
        <dbReference type="Proteomes" id="UP000827986"/>
    </source>
</evidence>
<keyword evidence="2" id="KW-1185">Reference proteome</keyword>
<reference evidence="1" key="1">
    <citation type="submission" date="2021-09" db="EMBL/GenBank/DDBJ databases">
        <title>The genome of Mauremys mutica provides insights into the evolution of semi-aquatic lifestyle.</title>
        <authorList>
            <person name="Gong S."/>
            <person name="Gao Y."/>
        </authorList>
    </citation>
    <scope>NUCLEOTIDE SEQUENCE</scope>
    <source>
        <strain evidence="1">MM-2020</strain>
        <tissue evidence="1">Muscle</tissue>
    </source>
</reference>
<organism evidence="1 2">
    <name type="scientific">Mauremys mutica</name>
    <name type="common">yellowpond turtle</name>
    <dbReference type="NCBI Taxonomy" id="74926"/>
    <lineage>
        <taxon>Eukaryota</taxon>
        <taxon>Metazoa</taxon>
        <taxon>Chordata</taxon>
        <taxon>Craniata</taxon>
        <taxon>Vertebrata</taxon>
        <taxon>Euteleostomi</taxon>
        <taxon>Archelosauria</taxon>
        <taxon>Testudinata</taxon>
        <taxon>Testudines</taxon>
        <taxon>Cryptodira</taxon>
        <taxon>Durocryptodira</taxon>
        <taxon>Testudinoidea</taxon>
        <taxon>Geoemydidae</taxon>
        <taxon>Geoemydinae</taxon>
        <taxon>Mauremys</taxon>
    </lineage>
</organism>
<dbReference type="Proteomes" id="UP000827986">
    <property type="component" value="Unassembled WGS sequence"/>
</dbReference>
<accession>A0A9D4B6S7</accession>
<proteinExistence type="predicted"/>
<evidence type="ECO:0000313" key="1">
    <source>
        <dbReference type="EMBL" id="KAH1182520.1"/>
    </source>
</evidence>
<protein>
    <submittedName>
        <fullName evidence="1">Uncharacterized protein</fullName>
    </submittedName>
</protein>
<dbReference type="AlphaFoldDB" id="A0A9D4B6S7"/>
<gene>
    <name evidence="1" type="ORF">KIL84_010274</name>
</gene>
<sequence>MVLPHCMLIVPPPPPQHCLPYDAACILHHVMHSVCCNTRRCLEHGELAELAERWHLPRQIVTLRPTRWQADCSWRPTPGGRFEIDCRETGLGERNRHSWTEDVCA</sequence>
<dbReference type="EMBL" id="JAHDVG010000467">
    <property type="protein sequence ID" value="KAH1182520.1"/>
    <property type="molecule type" value="Genomic_DNA"/>
</dbReference>